<evidence type="ECO:0000313" key="2">
    <source>
        <dbReference type="EMBL" id="WMV18604.1"/>
    </source>
</evidence>
<feature type="region of interest" description="Disordered" evidence="1">
    <location>
        <begin position="72"/>
        <end position="103"/>
    </location>
</feature>
<evidence type="ECO:0000256" key="1">
    <source>
        <dbReference type="SAM" id="MobiDB-lite"/>
    </source>
</evidence>
<reference evidence="2" key="1">
    <citation type="submission" date="2023-08" db="EMBL/GenBank/DDBJ databases">
        <title>A de novo genome assembly of Solanum verrucosum Schlechtendal, a Mexican diploid species geographically isolated from the other diploid A-genome species in potato relatives.</title>
        <authorList>
            <person name="Hosaka K."/>
        </authorList>
    </citation>
    <scope>NUCLEOTIDE SEQUENCE</scope>
    <source>
        <tissue evidence="2">Young leaves</tissue>
    </source>
</reference>
<dbReference type="EMBL" id="CP133614">
    <property type="protein sequence ID" value="WMV18604.1"/>
    <property type="molecule type" value="Genomic_DNA"/>
</dbReference>
<organism evidence="2 3">
    <name type="scientific">Solanum verrucosum</name>
    <dbReference type="NCBI Taxonomy" id="315347"/>
    <lineage>
        <taxon>Eukaryota</taxon>
        <taxon>Viridiplantae</taxon>
        <taxon>Streptophyta</taxon>
        <taxon>Embryophyta</taxon>
        <taxon>Tracheophyta</taxon>
        <taxon>Spermatophyta</taxon>
        <taxon>Magnoliopsida</taxon>
        <taxon>eudicotyledons</taxon>
        <taxon>Gunneridae</taxon>
        <taxon>Pentapetalae</taxon>
        <taxon>asterids</taxon>
        <taxon>lamiids</taxon>
        <taxon>Solanales</taxon>
        <taxon>Solanaceae</taxon>
        <taxon>Solanoideae</taxon>
        <taxon>Solaneae</taxon>
        <taxon>Solanum</taxon>
    </lineage>
</organism>
<protein>
    <submittedName>
        <fullName evidence="2">Uncharacterized protein</fullName>
    </submittedName>
</protein>
<dbReference type="AlphaFoldDB" id="A0AAF0QEW6"/>
<keyword evidence="3" id="KW-1185">Reference proteome</keyword>
<proteinExistence type="predicted"/>
<dbReference type="Proteomes" id="UP001234989">
    <property type="component" value="Chromosome 3"/>
</dbReference>
<evidence type="ECO:0000313" key="3">
    <source>
        <dbReference type="Proteomes" id="UP001234989"/>
    </source>
</evidence>
<accession>A0AAF0QEW6</accession>
<gene>
    <name evidence="2" type="ORF">MTR67_011989</name>
</gene>
<sequence length="103" mass="10882">MGSGSKDVHAVGINGVNPNEEQFEATYNEEVHFLTNQGGGFRQTIQGTARPKVLGRNQLPQKKARGIVLNEGVAPSRATQAKLPPAEGEECRKGKGAHSASSS</sequence>
<name>A0AAF0QEW6_SOLVR</name>